<evidence type="ECO:0000259" key="2">
    <source>
        <dbReference type="Pfam" id="PF09835"/>
    </source>
</evidence>
<dbReference type="Proteomes" id="UP000297737">
    <property type="component" value="Unassembled WGS sequence"/>
</dbReference>
<keyword evidence="1" id="KW-0472">Membrane</keyword>
<dbReference type="Pfam" id="PF09835">
    <property type="entry name" value="DUF2062"/>
    <property type="match status" value="1"/>
</dbReference>
<feature type="transmembrane region" description="Helical" evidence="1">
    <location>
        <begin position="139"/>
        <end position="161"/>
    </location>
</feature>
<name>A0A4Y9EPN9_9SPHN</name>
<dbReference type="PANTHER" id="PTHR40547:SF1">
    <property type="entry name" value="SLL0298 PROTEIN"/>
    <property type="match status" value="1"/>
</dbReference>
<dbReference type="AlphaFoldDB" id="A0A4Y9EPN9"/>
<dbReference type="InterPro" id="IPR018639">
    <property type="entry name" value="DUF2062"/>
</dbReference>
<evidence type="ECO:0000256" key="1">
    <source>
        <dbReference type="SAM" id="Phobius"/>
    </source>
</evidence>
<dbReference type="PANTHER" id="PTHR40547">
    <property type="entry name" value="SLL0298 PROTEIN"/>
    <property type="match status" value="1"/>
</dbReference>
<gene>
    <name evidence="3" type="ORF">EUV02_11405</name>
</gene>
<comment type="caution">
    <text evidence="3">The sequence shown here is derived from an EMBL/GenBank/DDBJ whole genome shotgun (WGS) entry which is preliminary data.</text>
</comment>
<evidence type="ECO:0000313" key="4">
    <source>
        <dbReference type="Proteomes" id="UP000297737"/>
    </source>
</evidence>
<sequence>MAWPGLRLPKLPTRDALLTQAWSRPFARYLGAPVLWRWNRRGVARGLALGLFVGIMIPLVQSPFAALLSVIARANLPVAVVATFITNPFTTPLVLYSAYRLGSLVIVAERANPLVDMSQPMAWLETALNWLATASLPTALGLLTMATITSVAGYFAVQLGWRWRVGRRWARRAQARRNTALAAGQGVSA</sequence>
<evidence type="ECO:0000313" key="3">
    <source>
        <dbReference type="EMBL" id="TFU03741.1"/>
    </source>
</evidence>
<feature type="transmembrane region" description="Helical" evidence="1">
    <location>
        <begin position="47"/>
        <end position="71"/>
    </location>
</feature>
<organism evidence="3 4">
    <name type="scientific">Glacieibacterium arshaanense</name>
    <dbReference type="NCBI Taxonomy" id="2511025"/>
    <lineage>
        <taxon>Bacteria</taxon>
        <taxon>Pseudomonadati</taxon>
        <taxon>Pseudomonadota</taxon>
        <taxon>Alphaproteobacteria</taxon>
        <taxon>Sphingomonadales</taxon>
        <taxon>Sphingosinicellaceae</taxon>
        <taxon>Glacieibacterium</taxon>
    </lineage>
</organism>
<proteinExistence type="predicted"/>
<keyword evidence="1" id="KW-0812">Transmembrane</keyword>
<protein>
    <submittedName>
        <fullName evidence="3">DUF2062 domain-containing protein</fullName>
    </submittedName>
</protein>
<feature type="transmembrane region" description="Helical" evidence="1">
    <location>
        <begin position="78"/>
        <end position="99"/>
    </location>
</feature>
<reference evidence="3 4" key="1">
    <citation type="submission" date="2019-02" db="EMBL/GenBank/DDBJ databases">
        <title>Polymorphobacter sp. isolated from the lake at the Tibet of China.</title>
        <authorList>
            <person name="Li A."/>
        </authorList>
    </citation>
    <scope>NUCLEOTIDE SEQUENCE [LARGE SCALE GENOMIC DNA]</scope>
    <source>
        <strain evidence="3 4">DJ1R-1</strain>
    </source>
</reference>
<dbReference type="EMBL" id="SIHO01000002">
    <property type="protein sequence ID" value="TFU03741.1"/>
    <property type="molecule type" value="Genomic_DNA"/>
</dbReference>
<keyword evidence="4" id="KW-1185">Reference proteome</keyword>
<dbReference type="OrthoDB" id="7390525at2"/>
<keyword evidence="1" id="KW-1133">Transmembrane helix</keyword>
<accession>A0A4Y9EPN9</accession>
<dbReference type="RefSeq" id="WP_135246333.1">
    <property type="nucleotide sequence ID" value="NZ_SIHO01000002.1"/>
</dbReference>
<feature type="domain" description="DUF2062" evidence="2">
    <location>
        <begin position="24"/>
        <end position="169"/>
    </location>
</feature>